<organism evidence="2 3">
    <name type="scientific">Pseudochrobactrum asaccharolyticum</name>
    <dbReference type="NCBI Taxonomy" id="354351"/>
    <lineage>
        <taxon>Bacteria</taxon>
        <taxon>Pseudomonadati</taxon>
        <taxon>Pseudomonadota</taxon>
        <taxon>Alphaproteobacteria</taxon>
        <taxon>Hyphomicrobiales</taxon>
        <taxon>Brucellaceae</taxon>
        <taxon>Pseudochrobactrum</taxon>
    </lineage>
</organism>
<dbReference type="EMBL" id="QNRH01000001">
    <property type="protein sequence ID" value="RBO98914.1"/>
    <property type="molecule type" value="Genomic_DNA"/>
</dbReference>
<feature type="region of interest" description="Disordered" evidence="1">
    <location>
        <begin position="166"/>
        <end position="191"/>
    </location>
</feature>
<comment type="caution">
    <text evidence="2">The sequence shown here is derived from an EMBL/GenBank/DDBJ whole genome shotgun (WGS) entry which is preliminary data.</text>
</comment>
<keyword evidence="3" id="KW-1185">Reference proteome</keyword>
<evidence type="ECO:0000313" key="3">
    <source>
        <dbReference type="Proteomes" id="UP000252893"/>
    </source>
</evidence>
<dbReference type="Pfam" id="PF02620">
    <property type="entry name" value="YceD"/>
    <property type="match status" value="1"/>
</dbReference>
<proteinExistence type="predicted"/>
<reference evidence="2 3" key="1">
    <citation type="submission" date="2018-06" db="EMBL/GenBank/DDBJ databases">
        <title>Genomic Encyclopedia of Type Strains, Phase IV (KMG-IV): sequencing the most valuable type-strain genomes for metagenomic binning, comparative biology and taxonomic classification.</title>
        <authorList>
            <person name="Goeker M."/>
        </authorList>
    </citation>
    <scope>NUCLEOTIDE SEQUENCE [LARGE SCALE GENOMIC DNA]</scope>
    <source>
        <strain evidence="2 3">DSM 25619</strain>
    </source>
</reference>
<dbReference type="RefSeq" id="WP_113942821.1">
    <property type="nucleotide sequence ID" value="NZ_JBHEEG010000003.1"/>
</dbReference>
<dbReference type="OrthoDB" id="8443793at2"/>
<evidence type="ECO:0000313" key="2">
    <source>
        <dbReference type="EMBL" id="RBO98914.1"/>
    </source>
</evidence>
<feature type="compositionally biased region" description="Acidic residues" evidence="1">
    <location>
        <begin position="166"/>
        <end position="175"/>
    </location>
</feature>
<accession>A0A366EBR5</accession>
<dbReference type="AlphaFoldDB" id="A0A366EBR5"/>
<sequence length="191" mass="21148">MTKYNGSGDAGLKFPVSVAHVPSKGLTIKIEADEKERAQLAKNHELISVGSFTADFVITQWKKDGIKLRGHIEAQIVQACVATLEPIEAQISEDVDTVFVPENSRLARIRLDESGEMLIDAEGPDMPETFEGDQIDIGAVAEEFFELAIDPYPRKTDAEYIEIIEEDDEEVEDDVKPDSPFAGLAKLRDKN</sequence>
<dbReference type="Proteomes" id="UP000252893">
    <property type="component" value="Unassembled WGS sequence"/>
</dbReference>
<evidence type="ECO:0000256" key="1">
    <source>
        <dbReference type="SAM" id="MobiDB-lite"/>
    </source>
</evidence>
<name>A0A366EBR5_9HYPH</name>
<protein>
    <submittedName>
        <fullName evidence="2">Uncharacterized metal-binding protein YceD (DUF177 family)</fullName>
    </submittedName>
</protein>
<dbReference type="InterPro" id="IPR003772">
    <property type="entry name" value="YceD"/>
</dbReference>
<gene>
    <name evidence="2" type="ORF">DFR47_101517</name>
</gene>